<dbReference type="GO" id="GO:0005524">
    <property type="term" value="F:ATP binding"/>
    <property type="evidence" value="ECO:0007669"/>
    <property type="project" value="UniProtKB-KW"/>
</dbReference>
<name>U1MRB6_9MICO</name>
<dbReference type="PANTHER" id="PTHR47957">
    <property type="entry name" value="ATP-DEPENDENT HELICASE HRQ1"/>
    <property type="match status" value="1"/>
</dbReference>
<dbReference type="GO" id="GO:0036297">
    <property type="term" value="P:interstrand cross-link repair"/>
    <property type="evidence" value="ECO:0007669"/>
    <property type="project" value="TreeGrafter"/>
</dbReference>
<sequence>MSELIPSLQVGEVQDGIRDYLRTTFALVDPGSRRALDEFLADPEHGIFLGPYVRTRMPFAPAADGWQRHLEWNGGFTPYGHQAQSFARLSTANLDERRPEPLPTLVTTGTGSGKTESFLYPILDHVQRARRRGIRGVQALILYPMNALANDQASRLAQLIHNEEALTGIRAALYTGEGGPQRSAMAPDGLITERSAIRQDPPDILLTNYKMLDQLLLRELDRPIWQRSVQTLRYIVLDEFHTYDGAQGTDVAMLLRRLQLTLDRYAAAGGAAAVRPTPVATSATLGTDGDPAAMIRFAQTVFGVPFSADAVIGETRLEVGAWSAAPSDAVTPGEDALAAYAALLDVPAGERPEAFAALIGAATPAEATRRSAIMRDLLRATSSPRPVDELAVELFGSRSSTARSDLELAALRKDAVSALLAVLSEVRAAEGRSEPSVDLHLWMRSVSRLDRIAGPTPSFRWFDDGSIEPGDNDDPFADDGRPAFPAIYCRHCGRNGWMVHLAPTGNALGQDDATIRREVLEGSARQRALLFAPAEADAASRGETVEGLTWFDVRNRALSAQPSHDRSNGETWALPVLTFLDQRANDRSRRGWCPACERRDGIRFIGSAVATMLSVAITTVFGDQALDEREKKALVFTDSVQDAAHRAGFVQSRAHVFAFRNAIRRALDAGPASLRELADRMIDGAVTPHERYRLLPPDIVGRDRFQDFWAKDAKKVSSALRERVLRRLQFDLALEFGLQASIGRTLELTGAAGAFVDIDDATLLAAAKRVTRGAERAVEIGVTPTSADLDADLLRWAHGVLERMRSRGAISHRWLKPYIEDDGRRWRIWGGRQHKDGMPAFPPGRDAPSFPRVGATATQASKSELDPVNSTKSWFALWARDSLRVTSADGALLTARLLEELEAEDLLDGTPVGSAARAYALQPHRIRVAARQLGEQLGLRCDVCNAPSPLGAKVAQALESGPCFAARCPGRLRPMPTEPNFYRELYSDGDVRRVVAREHTGLLESAQRLEYEEAFKASSDRPDAPNVLVATPTLEMGIDIGDLSTVMLAGLPKTIASYVQRVGRAGRLSGNALLLAFVEGRGSQLARLADPLATIDGDVRPPATYLDAEEILQRQLTASLFDALVAQGQSESWLASDVLRSVDPDSPLGKIVATAEADDAAVERFLSTFDDTALRPAARERLREWVKPHGGPGTSGLANAAVAAVQRWLVEEQHLKFRRQHVEAALPDLEAEAAHPTAGVEEKAALNAAKAAWRYYRGALKDLRNTHWIGALERAGLLPNYSLIDDSVKLGVVVSWLDPDTGEFMHDSFELDRGASNAIRELVPGATFYARGMQVDVDAVDLGVDGDSVETWAFCPACGYAEDLEHVSAPSTQCPRCGSAAIADVGQRIEVAELRNVSAEVRRDESVIADTSDDRINRQFHLRVAADLDPSRRSHGWFVEENGFGVQLYRDLTIRWLNLGRGESASTLAVAGLDGAAPLFRVCAECGKLDEDGDTNSVREHRPWCSRRTAKDEHTRSLALKRTLRTQGCVLRLPAVITMSSLGLPSLIAAIRLGLREEIGGEPDHLDIEHIVEPVRGSDVPLPALLLHDTVPGGTGYLADLTDHVRVRRMLERAKEVLERCECAGEGKAACHRCLIPMARRSSDVPLISRESALQGLATLLGEEQWSVTTTDPGAESPESLLEQRFRVDFADRLKETLGATITETAVAGGVQLTITVDGAQWILKPQMHLHGTVPDYVLRRHGGALPEVAIYTDGYAYHASPAVNRLADDAAKRANLREHGLHVVAVTHRDLEEPQWFAKAQWLDMSRLRALAQKAGVAASTVELALADPVSQLIDWIRAPKLAGEQWQRIADLVPFAAPSPTQASSVHADPRSLAIAALDGSLEVAKSFQSRLVSRDGALALGAVIAQSGSRAALALDDSPAAVSDSGFADRWRIWLRLSNLLAHAAAPADLFARSMHEPTISVEYEPLPRDETGLPPEWLELIEGAEADELPLLRALAAGGAPKPEIGAEIEGELVPIAWQSERLVLVDRDAAELGSRLEAAGWTVAPDVEAALRALGRS</sequence>
<evidence type="ECO:0000259" key="3">
    <source>
        <dbReference type="PROSITE" id="PS51192"/>
    </source>
</evidence>
<feature type="domain" description="Helicase ATP-binding" evidence="3">
    <location>
        <begin position="95"/>
        <end position="303"/>
    </location>
</feature>
<dbReference type="GO" id="GO:0043138">
    <property type="term" value="F:3'-5' DNA helicase activity"/>
    <property type="evidence" value="ECO:0007669"/>
    <property type="project" value="TreeGrafter"/>
</dbReference>
<dbReference type="InterPro" id="IPR018973">
    <property type="entry name" value="MZB"/>
</dbReference>
<dbReference type="Gene3D" id="3.40.50.300">
    <property type="entry name" value="P-loop containing nucleotide triphosphate hydrolases"/>
    <property type="match status" value="2"/>
</dbReference>
<evidence type="ECO:0000313" key="6">
    <source>
        <dbReference type="Proteomes" id="UP000016462"/>
    </source>
</evidence>
<reference evidence="5 6" key="1">
    <citation type="journal article" date="2013" name="Genome Announc.">
        <title>First draft genome sequence from a member of the genus agrococcus, isolated from modern microbialites.</title>
        <authorList>
            <person name="White R.A.III."/>
            <person name="Grassa C.J."/>
            <person name="Suttle C.A."/>
        </authorList>
    </citation>
    <scope>NUCLEOTIDE SEQUENCE [LARGE SCALE GENOMIC DNA]</scope>
    <source>
        <strain evidence="5 6">RW1</strain>
    </source>
</reference>
<dbReference type="PANTHER" id="PTHR47957:SF3">
    <property type="entry name" value="ATP-DEPENDENT HELICASE HRQ1"/>
    <property type="match status" value="1"/>
</dbReference>
<keyword evidence="1" id="KW-0547">Nucleotide-binding</keyword>
<evidence type="ECO:0000313" key="5">
    <source>
        <dbReference type="EMBL" id="ERG63195.1"/>
    </source>
</evidence>
<dbReference type="OrthoDB" id="3197455at2"/>
<proteinExistence type="predicted"/>
<dbReference type="Pfam" id="PF00271">
    <property type="entry name" value="Helicase_C"/>
    <property type="match status" value="1"/>
</dbReference>
<dbReference type="SMART" id="SM00490">
    <property type="entry name" value="HELICc"/>
    <property type="match status" value="1"/>
</dbReference>
<accession>U1MRB6</accession>
<dbReference type="InterPro" id="IPR027417">
    <property type="entry name" value="P-loop_NTPase"/>
</dbReference>
<dbReference type="SMART" id="SM00487">
    <property type="entry name" value="DEXDc"/>
    <property type="match status" value="1"/>
</dbReference>
<evidence type="ECO:0008006" key="7">
    <source>
        <dbReference type="Google" id="ProtNLM"/>
    </source>
</evidence>
<keyword evidence="6" id="KW-1185">Reference proteome</keyword>
<dbReference type="GO" id="GO:0003676">
    <property type="term" value="F:nucleic acid binding"/>
    <property type="evidence" value="ECO:0007669"/>
    <property type="project" value="InterPro"/>
</dbReference>
<dbReference type="Proteomes" id="UP000016462">
    <property type="component" value="Unassembled WGS sequence"/>
</dbReference>
<dbReference type="SUPFAM" id="SSF52540">
    <property type="entry name" value="P-loop containing nucleoside triphosphate hydrolases"/>
    <property type="match status" value="2"/>
</dbReference>
<dbReference type="InterPro" id="IPR011545">
    <property type="entry name" value="DEAD/DEAH_box_helicase_dom"/>
</dbReference>
<evidence type="ECO:0000256" key="1">
    <source>
        <dbReference type="ARBA" id="ARBA00022741"/>
    </source>
</evidence>
<keyword evidence="2" id="KW-0067">ATP-binding</keyword>
<dbReference type="Pfam" id="PF00270">
    <property type="entry name" value="DEAD"/>
    <property type="match status" value="1"/>
</dbReference>
<dbReference type="GO" id="GO:0006289">
    <property type="term" value="P:nucleotide-excision repair"/>
    <property type="evidence" value="ECO:0007669"/>
    <property type="project" value="TreeGrafter"/>
</dbReference>
<dbReference type="PROSITE" id="PS51194">
    <property type="entry name" value="HELICASE_CTER"/>
    <property type="match status" value="1"/>
</dbReference>
<evidence type="ECO:0000256" key="2">
    <source>
        <dbReference type="ARBA" id="ARBA00022840"/>
    </source>
</evidence>
<dbReference type="EMBL" id="ASHR01000036">
    <property type="protein sequence ID" value="ERG63195.1"/>
    <property type="molecule type" value="Genomic_DNA"/>
</dbReference>
<dbReference type="InterPro" id="IPR014001">
    <property type="entry name" value="Helicase_ATP-bd"/>
</dbReference>
<dbReference type="InterPro" id="IPR001650">
    <property type="entry name" value="Helicase_C-like"/>
</dbReference>
<evidence type="ECO:0000259" key="4">
    <source>
        <dbReference type="PROSITE" id="PS51194"/>
    </source>
</evidence>
<protein>
    <recommendedName>
        <fullName evidence="7">DEAD/DEAH box helicase</fullName>
    </recommendedName>
</protein>
<organism evidence="5 6">
    <name type="scientific">Agrococcus pavilionensis RW1</name>
    <dbReference type="NCBI Taxonomy" id="1330458"/>
    <lineage>
        <taxon>Bacteria</taxon>
        <taxon>Bacillati</taxon>
        <taxon>Actinomycetota</taxon>
        <taxon>Actinomycetes</taxon>
        <taxon>Micrococcales</taxon>
        <taxon>Microbacteriaceae</taxon>
        <taxon>Agrococcus</taxon>
    </lineage>
</organism>
<feature type="domain" description="Helicase C-terminal" evidence="4">
    <location>
        <begin position="953"/>
        <end position="1112"/>
    </location>
</feature>
<dbReference type="RefSeq" id="WP_021011571.1">
    <property type="nucleotide sequence ID" value="NZ_ASHR01000036.1"/>
</dbReference>
<dbReference type="Pfam" id="PF09369">
    <property type="entry name" value="MZB"/>
    <property type="match status" value="1"/>
</dbReference>
<comment type="caution">
    <text evidence="5">The sequence shown here is derived from an EMBL/GenBank/DDBJ whole genome shotgun (WGS) entry which is preliminary data.</text>
</comment>
<gene>
    <name evidence="5" type="ORF">L332_01830</name>
</gene>
<dbReference type="PROSITE" id="PS51192">
    <property type="entry name" value="HELICASE_ATP_BIND_1"/>
    <property type="match status" value="1"/>
</dbReference>